<reference evidence="4 5" key="1">
    <citation type="submission" date="2016-05" db="EMBL/GenBank/DDBJ databases">
        <title>First whole genome sequencing of Entamoeba histolytica HM1:IMSS-clone-6.</title>
        <authorList>
            <person name="Mukherjee Avik.K."/>
            <person name="Izumyama S."/>
            <person name="Nakada-Tsukui K."/>
            <person name="Nozaki T."/>
        </authorList>
    </citation>
    <scope>NUCLEOTIDE SEQUENCE [LARGE SCALE GENOMIC DNA]</scope>
    <source>
        <strain evidence="4 5">HM1:IMSS clone 6</strain>
    </source>
</reference>
<dbReference type="VEuPathDB" id="AmoebaDB:KM1_264470"/>
<dbReference type="VEuPathDB" id="AmoebaDB:EHI8A_194250"/>
<dbReference type="AlphaFoldDB" id="A0A175JZH7"/>
<dbReference type="InterPro" id="IPR050305">
    <property type="entry name" value="Small_GTPase_Rab"/>
</dbReference>
<evidence type="ECO:0000256" key="2">
    <source>
        <dbReference type="ARBA" id="ARBA00022741"/>
    </source>
</evidence>
<dbReference type="FunFam" id="3.40.50.300:FF:003091">
    <property type="entry name" value="Small GTPase EhRabX28, putative"/>
    <property type="match status" value="1"/>
</dbReference>
<dbReference type="eggNOG" id="KOG0078">
    <property type="taxonomic scope" value="Eukaryota"/>
</dbReference>
<proteinExistence type="inferred from homology"/>
<dbReference type="PANTHER" id="PTHR47980">
    <property type="entry name" value="LD44762P"/>
    <property type="match status" value="1"/>
</dbReference>
<name>A0A175JZH7_ENTHI</name>
<dbReference type="EMBL" id="BDEQ01000001">
    <property type="protein sequence ID" value="GAT98855.1"/>
    <property type="molecule type" value="Genomic_DNA"/>
</dbReference>
<comment type="caution">
    <text evidence="4">The sequence shown here is derived from an EMBL/GenBank/DDBJ whole genome shotgun (WGS) entry which is preliminary data.</text>
</comment>
<sequence>MSNVNSICLKSLIIGNSCDAKQRMLRFPGNSMNLLKFGLDFKFVTVIIDRVFIKMQVWDIAGQERLRTNIEAFLPHTDIIYFVYDMTDASSFRFIQTTLNQINQRTPCNSMKILVGLGREFESQQEVSQEEIMELSLRYKIKHYEFDLNDDSQVSDLYFKSIYQFISENQYQIENQHSTNKCVIV</sequence>
<dbReference type="CDD" id="cd00154">
    <property type="entry name" value="Rab"/>
    <property type="match status" value="1"/>
</dbReference>
<dbReference type="GO" id="GO:0005525">
    <property type="term" value="F:GTP binding"/>
    <property type="evidence" value="ECO:0007669"/>
    <property type="project" value="UniProtKB-KW"/>
</dbReference>
<accession>A0A175JZH7</accession>
<organism evidence="4 5">
    <name type="scientific">Entamoeba histolytica</name>
    <dbReference type="NCBI Taxonomy" id="5759"/>
    <lineage>
        <taxon>Eukaryota</taxon>
        <taxon>Amoebozoa</taxon>
        <taxon>Evosea</taxon>
        <taxon>Archamoebae</taxon>
        <taxon>Mastigamoebida</taxon>
        <taxon>Entamoebidae</taxon>
        <taxon>Entamoeba</taxon>
    </lineage>
</organism>
<dbReference type="GO" id="GO:0003924">
    <property type="term" value="F:GTPase activity"/>
    <property type="evidence" value="ECO:0007669"/>
    <property type="project" value="InterPro"/>
</dbReference>
<evidence type="ECO:0000313" key="4">
    <source>
        <dbReference type="EMBL" id="GAT98855.1"/>
    </source>
</evidence>
<dbReference type="VEuPathDB" id="AmoebaDB:EHI7A_169740"/>
<dbReference type="SMART" id="SM00175">
    <property type="entry name" value="RAB"/>
    <property type="match status" value="1"/>
</dbReference>
<keyword evidence="3" id="KW-0342">GTP-binding</keyword>
<keyword evidence="2" id="KW-0547">Nucleotide-binding</keyword>
<comment type="similarity">
    <text evidence="1">Belongs to the small GTPase superfamily. Rab family.</text>
</comment>
<dbReference type="SUPFAM" id="SSF52540">
    <property type="entry name" value="P-loop containing nucleoside triphosphate hydrolases"/>
    <property type="match status" value="1"/>
</dbReference>
<evidence type="ECO:0000313" key="5">
    <source>
        <dbReference type="Proteomes" id="UP000078387"/>
    </source>
</evidence>
<gene>
    <name evidence="4" type="ORF">CL6EHI_123220</name>
</gene>
<evidence type="ECO:0000256" key="1">
    <source>
        <dbReference type="ARBA" id="ARBA00006270"/>
    </source>
</evidence>
<dbReference type="Pfam" id="PF00071">
    <property type="entry name" value="Ras"/>
    <property type="match status" value="1"/>
</dbReference>
<dbReference type="InterPro" id="IPR001806">
    <property type="entry name" value="Small_GTPase"/>
</dbReference>
<evidence type="ECO:0000256" key="3">
    <source>
        <dbReference type="ARBA" id="ARBA00023134"/>
    </source>
</evidence>
<dbReference type="VEuPathDB" id="AmoebaDB:EHI_123220"/>
<dbReference type="InterPro" id="IPR027417">
    <property type="entry name" value="P-loop_NTPase"/>
</dbReference>
<dbReference type="PROSITE" id="PS51419">
    <property type="entry name" value="RAB"/>
    <property type="match status" value="1"/>
</dbReference>
<dbReference type="Gene3D" id="3.40.50.300">
    <property type="entry name" value="P-loop containing nucleotide triphosphate hydrolases"/>
    <property type="match status" value="1"/>
</dbReference>
<protein>
    <submittedName>
        <fullName evidence="4">Ras family protein</fullName>
    </submittedName>
</protein>
<dbReference type="VEuPathDB" id="AmoebaDB:EHI5A_165650"/>
<dbReference type="Proteomes" id="UP000078387">
    <property type="component" value="Unassembled WGS sequence"/>
</dbReference>